<keyword evidence="1" id="KW-0732">Signal</keyword>
<evidence type="ECO:0008006" key="4">
    <source>
        <dbReference type="Google" id="ProtNLM"/>
    </source>
</evidence>
<dbReference type="AlphaFoldDB" id="A0A316TWK1"/>
<name>A0A316TWK1_9BACT</name>
<evidence type="ECO:0000256" key="1">
    <source>
        <dbReference type="SAM" id="SignalP"/>
    </source>
</evidence>
<dbReference type="RefSeq" id="WP_109646291.1">
    <property type="nucleotide sequence ID" value="NZ_QGGB01000005.1"/>
</dbReference>
<gene>
    <name evidence="2" type="ORF">DDZ15_06620</name>
</gene>
<dbReference type="Proteomes" id="UP000245533">
    <property type="component" value="Unassembled WGS sequence"/>
</dbReference>
<evidence type="ECO:0000313" key="2">
    <source>
        <dbReference type="EMBL" id="PWN06942.1"/>
    </source>
</evidence>
<dbReference type="SUPFAM" id="SSF49354">
    <property type="entry name" value="PapD-like"/>
    <property type="match status" value="1"/>
</dbReference>
<proteinExistence type="predicted"/>
<accession>A0A316TWK1</accession>
<dbReference type="EMBL" id="QGGB01000005">
    <property type="protein sequence ID" value="PWN06942.1"/>
    <property type="molecule type" value="Genomic_DNA"/>
</dbReference>
<protein>
    <recommendedName>
        <fullName evidence="4">P pilus assembly protein, chaperone PapD</fullName>
    </recommendedName>
</protein>
<dbReference type="OrthoDB" id="6658153at2"/>
<reference evidence="2 3" key="1">
    <citation type="submission" date="2018-05" db="EMBL/GenBank/DDBJ databases">
        <title>Rhodohalobacter halophilus gen. nov., sp. nov., a moderately halophilic member of the family Balneolaceae.</title>
        <authorList>
            <person name="Liu Z.-W."/>
        </authorList>
    </citation>
    <scope>NUCLEOTIDE SEQUENCE [LARGE SCALE GENOMIC DNA]</scope>
    <source>
        <strain evidence="2 3">8A47</strain>
    </source>
</reference>
<feature type="signal peptide" evidence="1">
    <location>
        <begin position="1"/>
        <end position="22"/>
    </location>
</feature>
<dbReference type="InterPro" id="IPR008962">
    <property type="entry name" value="PapD-like_sf"/>
</dbReference>
<keyword evidence="3" id="KW-1185">Reference proteome</keyword>
<feature type="chain" id="PRO_5016344904" description="P pilus assembly protein, chaperone PapD" evidence="1">
    <location>
        <begin position="23"/>
        <end position="276"/>
    </location>
</feature>
<organism evidence="2 3">
    <name type="scientific">Rhodohalobacter mucosus</name>
    <dbReference type="NCBI Taxonomy" id="2079485"/>
    <lineage>
        <taxon>Bacteria</taxon>
        <taxon>Pseudomonadati</taxon>
        <taxon>Balneolota</taxon>
        <taxon>Balneolia</taxon>
        <taxon>Balneolales</taxon>
        <taxon>Balneolaceae</taxon>
        <taxon>Rhodohalobacter</taxon>
    </lineage>
</organism>
<evidence type="ECO:0000313" key="3">
    <source>
        <dbReference type="Proteomes" id="UP000245533"/>
    </source>
</evidence>
<comment type="caution">
    <text evidence="2">The sequence shown here is derived from an EMBL/GenBank/DDBJ whole genome shotgun (WGS) entry which is preliminary data.</text>
</comment>
<sequence length="276" mass="30404">MKPLKVSLLTAIFAIAAFTTQAQVTISPTAVFLDKNSKVGSFYVSNPSASAVEVRLSFEFAYPATDETGRVYLNYEDAAAEELYSLVPYLRAFPTTFVLQPDQRQTIRLVGRVPQNSDPGMYWTRMRVSSNQLTPPIGDVEEGQVSAQVSFQIDQVTSVLVQHGDVSTGLTINDITTSIEDGQLIILTDVERTGNAPFIGSVNTRILNSRGEEVNSRRSSTSVYFNTMQRVEFDITALPAGEYTINTTFESSRNDIASQNLIQIPDVSETTSFTIE</sequence>